<dbReference type="Pfam" id="PF02771">
    <property type="entry name" value="Acyl-CoA_dh_N"/>
    <property type="match status" value="1"/>
</dbReference>
<dbReference type="FunFam" id="1.20.140.10:FF:000004">
    <property type="entry name" value="Acyl-CoA dehydrogenase FadE25"/>
    <property type="match status" value="1"/>
</dbReference>
<proteinExistence type="inferred from homology"/>
<protein>
    <submittedName>
        <fullName evidence="10">Acyl-CoA dehydrogenase</fullName>
    </submittedName>
</protein>
<dbReference type="InterPro" id="IPR037069">
    <property type="entry name" value="AcylCoA_DH/ox_N_sf"/>
</dbReference>
<feature type="domain" description="Acyl-CoA dehydrogenase/oxidase N-terminal" evidence="9">
    <location>
        <begin position="6"/>
        <end position="118"/>
    </location>
</feature>
<feature type="domain" description="Acyl-CoA dehydrogenase/oxidase C-terminal" evidence="7">
    <location>
        <begin position="230"/>
        <end position="379"/>
    </location>
</feature>
<evidence type="ECO:0000313" key="11">
    <source>
        <dbReference type="Proteomes" id="UP000184512"/>
    </source>
</evidence>
<dbReference type="Gene3D" id="2.40.110.10">
    <property type="entry name" value="Butyryl-CoA Dehydrogenase, subunit A, domain 2"/>
    <property type="match status" value="1"/>
</dbReference>
<dbReference type="PIRSF" id="PIRSF016578">
    <property type="entry name" value="HsaA"/>
    <property type="match status" value="1"/>
</dbReference>
<organism evidence="10 11">
    <name type="scientific">Tessaracoccus bendigoensis DSM 12906</name>
    <dbReference type="NCBI Taxonomy" id="1123357"/>
    <lineage>
        <taxon>Bacteria</taxon>
        <taxon>Bacillati</taxon>
        <taxon>Actinomycetota</taxon>
        <taxon>Actinomycetes</taxon>
        <taxon>Propionibacteriales</taxon>
        <taxon>Propionibacteriaceae</taxon>
        <taxon>Tessaracoccus</taxon>
    </lineage>
</organism>
<dbReference type="InterPro" id="IPR009100">
    <property type="entry name" value="AcylCoA_DH/oxidase_NM_dom_sf"/>
</dbReference>
<reference evidence="10 11" key="1">
    <citation type="submission" date="2016-11" db="EMBL/GenBank/DDBJ databases">
        <authorList>
            <person name="Jaros S."/>
            <person name="Januszkiewicz K."/>
            <person name="Wedrychowicz H."/>
        </authorList>
    </citation>
    <scope>NUCLEOTIDE SEQUENCE [LARGE SCALE GENOMIC DNA]</scope>
    <source>
        <strain evidence="10 11">DSM 12906</strain>
    </source>
</reference>
<evidence type="ECO:0000259" key="9">
    <source>
        <dbReference type="Pfam" id="PF02771"/>
    </source>
</evidence>
<dbReference type="Gene3D" id="1.10.540.10">
    <property type="entry name" value="Acyl-CoA dehydrogenase/oxidase, N-terminal domain"/>
    <property type="match status" value="1"/>
</dbReference>
<evidence type="ECO:0000256" key="2">
    <source>
        <dbReference type="ARBA" id="ARBA00009347"/>
    </source>
</evidence>
<evidence type="ECO:0000256" key="4">
    <source>
        <dbReference type="ARBA" id="ARBA00022827"/>
    </source>
</evidence>
<evidence type="ECO:0000259" key="8">
    <source>
        <dbReference type="Pfam" id="PF02770"/>
    </source>
</evidence>
<dbReference type="SUPFAM" id="SSF56645">
    <property type="entry name" value="Acyl-CoA dehydrogenase NM domain-like"/>
    <property type="match status" value="1"/>
</dbReference>
<evidence type="ECO:0000313" key="10">
    <source>
        <dbReference type="EMBL" id="SHJ29090.1"/>
    </source>
</evidence>
<dbReference type="InterPro" id="IPR009075">
    <property type="entry name" value="AcylCo_DH/oxidase_C"/>
</dbReference>
<dbReference type="Pfam" id="PF02770">
    <property type="entry name" value="Acyl-CoA_dh_M"/>
    <property type="match status" value="1"/>
</dbReference>
<gene>
    <name evidence="10" type="ORF">SAMN02745244_02158</name>
</gene>
<dbReference type="InterPro" id="IPR006091">
    <property type="entry name" value="Acyl-CoA_Oxase/DH_mid-dom"/>
</dbReference>
<evidence type="ECO:0000256" key="3">
    <source>
        <dbReference type="ARBA" id="ARBA00022630"/>
    </source>
</evidence>
<name>A0A1M6I3Z4_9ACTN</name>
<dbReference type="Pfam" id="PF00441">
    <property type="entry name" value="Acyl-CoA_dh_1"/>
    <property type="match status" value="1"/>
</dbReference>
<dbReference type="Gene3D" id="1.20.140.10">
    <property type="entry name" value="Butyryl-CoA Dehydrogenase, subunit A, domain 3"/>
    <property type="match status" value="1"/>
</dbReference>
<dbReference type="FunFam" id="1.10.540.10:FF:000002">
    <property type="entry name" value="Acyl-CoA dehydrogenase FadE19"/>
    <property type="match status" value="1"/>
</dbReference>
<keyword evidence="5 6" id="KW-0560">Oxidoreductase</keyword>
<sequence length="386" mass="41217">MDFQLTDEQTMIRDAVRQFAEAEVAPMAAEIDREHRTPLEIIPRLAEQGLLGMFVPAEYGGAALDQLSYIIAVEELARVCATTSVMVEAHNSLAVWPILAYGTDAQKEALLPAMAAGEAMGAFGLTEPGAGTDVAAMTSTARPVDDGYILNGQKVFITGGGYAKTFVVFAKTTSEGPAHRQISAFIVDRDTAGFSVGEGERKMGIRASSTPPLMFSDVYLPKDALLGREGQGFEIAMKTLDGGRIGIAAQGLGIAQGAFEASVDYANQRVQFGRPIGSLQAIQWILADMSTDIEAGRLLTDRAAWLEGNGEPHAKAAAQAKLFCGQLASRVAGQAIQVHGGNGYTEAYPVERAYRDAKITEIYEGTNEVQRLVIAKQVLTERRVGA</sequence>
<dbReference type="GO" id="GO:0050660">
    <property type="term" value="F:flavin adenine dinucleotide binding"/>
    <property type="evidence" value="ECO:0007669"/>
    <property type="project" value="InterPro"/>
</dbReference>
<evidence type="ECO:0000256" key="6">
    <source>
        <dbReference type="RuleBase" id="RU362125"/>
    </source>
</evidence>
<evidence type="ECO:0000259" key="7">
    <source>
        <dbReference type="Pfam" id="PF00441"/>
    </source>
</evidence>
<dbReference type="PANTHER" id="PTHR43884:SF12">
    <property type="entry name" value="ISOVALERYL-COA DEHYDROGENASE, MITOCHONDRIAL-RELATED"/>
    <property type="match status" value="1"/>
</dbReference>
<dbReference type="InterPro" id="IPR046373">
    <property type="entry name" value="Acyl-CoA_Oxase/DH_mid-dom_sf"/>
</dbReference>
<dbReference type="InterPro" id="IPR006089">
    <property type="entry name" value="Acyl-CoA_DH_CS"/>
</dbReference>
<dbReference type="InterPro" id="IPR036250">
    <property type="entry name" value="AcylCo_DH-like_C"/>
</dbReference>
<dbReference type="FunFam" id="2.40.110.10:FF:000001">
    <property type="entry name" value="Acyl-CoA dehydrogenase, mitochondrial"/>
    <property type="match status" value="1"/>
</dbReference>
<dbReference type="InterPro" id="IPR013786">
    <property type="entry name" value="AcylCoA_DH/ox_N"/>
</dbReference>
<dbReference type="PROSITE" id="PS00072">
    <property type="entry name" value="ACYL_COA_DH_1"/>
    <property type="match status" value="1"/>
</dbReference>
<dbReference type="Proteomes" id="UP000184512">
    <property type="component" value="Unassembled WGS sequence"/>
</dbReference>
<comment type="cofactor">
    <cofactor evidence="1 6">
        <name>FAD</name>
        <dbReference type="ChEBI" id="CHEBI:57692"/>
    </cofactor>
</comment>
<dbReference type="RefSeq" id="WP_073188098.1">
    <property type="nucleotide sequence ID" value="NZ_FQZG01000037.1"/>
</dbReference>
<dbReference type="SUPFAM" id="SSF47203">
    <property type="entry name" value="Acyl-CoA dehydrogenase C-terminal domain-like"/>
    <property type="match status" value="1"/>
</dbReference>
<evidence type="ECO:0000256" key="1">
    <source>
        <dbReference type="ARBA" id="ARBA00001974"/>
    </source>
</evidence>
<evidence type="ECO:0000256" key="5">
    <source>
        <dbReference type="ARBA" id="ARBA00023002"/>
    </source>
</evidence>
<dbReference type="GO" id="GO:0003995">
    <property type="term" value="F:acyl-CoA dehydrogenase activity"/>
    <property type="evidence" value="ECO:0007669"/>
    <property type="project" value="InterPro"/>
</dbReference>
<dbReference type="PANTHER" id="PTHR43884">
    <property type="entry name" value="ACYL-COA DEHYDROGENASE"/>
    <property type="match status" value="1"/>
</dbReference>
<feature type="domain" description="Acyl-CoA oxidase/dehydrogenase middle" evidence="8">
    <location>
        <begin position="122"/>
        <end position="218"/>
    </location>
</feature>
<accession>A0A1M6I3Z4</accession>
<dbReference type="AlphaFoldDB" id="A0A1M6I3Z4"/>
<keyword evidence="11" id="KW-1185">Reference proteome</keyword>
<keyword evidence="4 6" id="KW-0274">FAD</keyword>
<comment type="similarity">
    <text evidence="2 6">Belongs to the acyl-CoA dehydrogenase family.</text>
</comment>
<dbReference type="STRING" id="1123357.SAMN02745244_02158"/>
<dbReference type="EMBL" id="FQZG01000037">
    <property type="protein sequence ID" value="SHJ29090.1"/>
    <property type="molecule type" value="Genomic_DNA"/>
</dbReference>
<dbReference type="OrthoDB" id="142556at2"/>
<keyword evidence="3 6" id="KW-0285">Flavoprotein</keyword>